<dbReference type="PANTHER" id="PTHR40459">
    <property type="entry name" value="CONSERVED HYPOTHETICAL ALANINE AND LEUCINE RICH PROTEIN"/>
    <property type="match status" value="1"/>
</dbReference>
<evidence type="ECO:0000313" key="3">
    <source>
        <dbReference type="EMBL" id="MEE1885967.1"/>
    </source>
</evidence>
<dbReference type="InterPro" id="IPR018931">
    <property type="entry name" value="DUF2520"/>
</dbReference>
<feature type="domain" description="DUF2520" evidence="2">
    <location>
        <begin position="123"/>
        <end position="247"/>
    </location>
</feature>
<dbReference type="Proteomes" id="UP001337681">
    <property type="component" value="Unassembled WGS sequence"/>
</dbReference>
<dbReference type="Gene3D" id="3.40.50.720">
    <property type="entry name" value="NAD(P)-binding Rossmann-like Domain"/>
    <property type="match status" value="1"/>
</dbReference>
<dbReference type="Pfam" id="PF10728">
    <property type="entry name" value="DUF2520"/>
    <property type="match status" value="1"/>
</dbReference>
<dbReference type="SUPFAM" id="SSF51735">
    <property type="entry name" value="NAD(P)-binding Rossmann-fold domains"/>
    <property type="match status" value="1"/>
</dbReference>
<dbReference type="Pfam" id="PF03807">
    <property type="entry name" value="F420_oxidored"/>
    <property type="match status" value="1"/>
</dbReference>
<dbReference type="InterPro" id="IPR037108">
    <property type="entry name" value="TM1727-like_C_sf"/>
</dbReference>
<evidence type="ECO:0000313" key="4">
    <source>
        <dbReference type="Proteomes" id="UP001337681"/>
    </source>
</evidence>
<sequence length="253" mass="28177">MKISFVGSGNVATHLAKAFYHAGFNIFEICSPTLEHAKLLAEKVEASYLENVSELKETDLLVISAKDDEIINIVNLIQTNVGCIVHTSGATNIDVFKNKFENYGVLYPLQTFSKNTDLDFSTVPLCIEGCNSKIESQLIEIGNKLSGSVQVIDSLKRKQIHLAAVFVCNFVNHLFAIGDNLLKESHISFDILMPLIDETVRKIKMDNPLKVQTGPAVRDDKKVMANHLELLNGKPEFQEIYKLLSVSIKNMHS</sequence>
<dbReference type="SUPFAM" id="SSF48179">
    <property type="entry name" value="6-phosphogluconate dehydrogenase C-terminal domain-like"/>
    <property type="match status" value="1"/>
</dbReference>
<keyword evidence="4" id="KW-1185">Reference proteome</keyword>
<dbReference type="InterPro" id="IPR028939">
    <property type="entry name" value="P5C_Rdtase_cat_N"/>
</dbReference>
<dbReference type="RefSeq" id="WP_330146857.1">
    <property type="nucleotide sequence ID" value="NZ_JAZDQU010000002.1"/>
</dbReference>
<dbReference type="EMBL" id="JAZDQU010000002">
    <property type="protein sequence ID" value="MEE1885967.1"/>
    <property type="molecule type" value="Genomic_DNA"/>
</dbReference>
<proteinExistence type="predicted"/>
<accession>A0ABU7H3R1</accession>
<name>A0ABU7H3R1_9SPHI</name>
<dbReference type="InterPro" id="IPR008927">
    <property type="entry name" value="6-PGluconate_DH-like_C_sf"/>
</dbReference>
<comment type="caution">
    <text evidence="3">The sequence shown here is derived from an EMBL/GenBank/DDBJ whole genome shotgun (WGS) entry which is preliminary data.</text>
</comment>
<organism evidence="3 4">
    <name type="scientific">Pedobacter flavus</name>
    <dbReference type="NCBI Taxonomy" id="3113906"/>
    <lineage>
        <taxon>Bacteria</taxon>
        <taxon>Pseudomonadati</taxon>
        <taxon>Bacteroidota</taxon>
        <taxon>Sphingobacteriia</taxon>
        <taxon>Sphingobacteriales</taxon>
        <taxon>Sphingobacteriaceae</taxon>
        <taxon>Pedobacter</taxon>
    </lineage>
</organism>
<evidence type="ECO:0000259" key="1">
    <source>
        <dbReference type="Pfam" id="PF03807"/>
    </source>
</evidence>
<gene>
    <name evidence="3" type="ORF">VRU49_11120</name>
</gene>
<protein>
    <submittedName>
        <fullName evidence="3">DUF2520 domain-containing protein</fullName>
    </submittedName>
</protein>
<feature type="domain" description="Pyrroline-5-carboxylate reductase catalytic N-terminal" evidence="1">
    <location>
        <begin position="2"/>
        <end position="77"/>
    </location>
</feature>
<dbReference type="PANTHER" id="PTHR40459:SF1">
    <property type="entry name" value="CONSERVED HYPOTHETICAL ALANINE AND LEUCINE RICH PROTEIN"/>
    <property type="match status" value="1"/>
</dbReference>
<reference evidence="3 4" key="1">
    <citation type="submission" date="2024-01" db="EMBL/GenBank/DDBJ databases">
        <title>Pedobacter sp. nov., isolated from oil-contaminated soil.</title>
        <authorList>
            <person name="Le N.T.T."/>
        </authorList>
    </citation>
    <scope>NUCLEOTIDE SEQUENCE [LARGE SCALE GENOMIC DNA]</scope>
    <source>
        <strain evidence="3 4">VNH31</strain>
    </source>
</reference>
<dbReference type="InterPro" id="IPR036291">
    <property type="entry name" value="NAD(P)-bd_dom_sf"/>
</dbReference>
<dbReference type="Gene3D" id="1.10.1040.20">
    <property type="entry name" value="ProC-like, C-terminal domain"/>
    <property type="match status" value="1"/>
</dbReference>
<evidence type="ECO:0000259" key="2">
    <source>
        <dbReference type="Pfam" id="PF10728"/>
    </source>
</evidence>